<feature type="transmembrane region" description="Helical" evidence="6">
    <location>
        <begin position="91"/>
        <end position="110"/>
    </location>
</feature>
<gene>
    <name evidence="7 9" type="primary">svct-1</name>
    <name evidence="7" type="ORF">CELE_T07G12.5</name>
    <name evidence="9" type="ORF">T07G12.5</name>
</gene>
<sequence>MQMAGVFLILAGVISKFAAFLSMIPEPIIGGLLAMGVCLINGVSLSNLQTVDMKLSRNLTIIGVSIIMGLTVATHFEKTPLNTGNQIVDDVFGTLLTIRMLIGGVIAFVLDNITGGATRRQRGFVSEIDEDDDVEEQATVEMNGYALPSKLNQFFLRYSWLTYLPVIPSEREIREIEEKLCNFKFIKNSESIESVKKV</sequence>
<dbReference type="GO" id="GO:0016020">
    <property type="term" value="C:membrane"/>
    <property type="evidence" value="ECO:0007669"/>
    <property type="project" value="UniProtKB-SubCell"/>
</dbReference>
<organism evidence="7 8">
    <name type="scientific">Caenorhabditis elegans</name>
    <dbReference type="NCBI Taxonomy" id="6239"/>
    <lineage>
        <taxon>Eukaryota</taxon>
        <taxon>Metazoa</taxon>
        <taxon>Ecdysozoa</taxon>
        <taxon>Nematoda</taxon>
        <taxon>Chromadorea</taxon>
        <taxon>Rhabditida</taxon>
        <taxon>Rhabditina</taxon>
        <taxon>Rhabditomorpha</taxon>
        <taxon>Rhabditoidea</taxon>
        <taxon>Rhabditidae</taxon>
        <taxon>Peloderinae</taxon>
        <taxon>Caenorhabditis</taxon>
    </lineage>
</organism>
<dbReference type="SMR" id="B3GWD8"/>
<name>B3GWD8_CAEEL</name>
<protein>
    <submittedName>
        <fullName evidence="7">Sulfate_transp domain-containing protein</fullName>
    </submittedName>
</protein>
<keyword evidence="3 6" id="KW-0812">Transmembrane</keyword>
<evidence type="ECO:0000256" key="1">
    <source>
        <dbReference type="ARBA" id="ARBA00004141"/>
    </source>
</evidence>
<keyword evidence="5 6" id="KW-0472">Membrane</keyword>
<evidence type="ECO:0000256" key="5">
    <source>
        <dbReference type="ARBA" id="ARBA00023136"/>
    </source>
</evidence>
<dbReference type="GeneID" id="177946"/>
<evidence type="ECO:0000313" key="9">
    <source>
        <dbReference type="WormBase" id="T07G12.5b"/>
    </source>
</evidence>
<feature type="transmembrane region" description="Helical" evidence="6">
    <location>
        <begin position="58"/>
        <end position="76"/>
    </location>
</feature>
<dbReference type="AGR" id="WB:WBGene00011596"/>
<dbReference type="OrthoDB" id="1641903at2759"/>
<dbReference type="Proteomes" id="UP000001940">
    <property type="component" value="Chromosome IV"/>
</dbReference>
<dbReference type="GO" id="GO:0022857">
    <property type="term" value="F:transmembrane transporter activity"/>
    <property type="evidence" value="ECO:0007669"/>
    <property type="project" value="InterPro"/>
</dbReference>
<dbReference type="HOGENOM" id="CLU_017959_4_1_1"/>
<evidence type="ECO:0000256" key="2">
    <source>
        <dbReference type="ARBA" id="ARBA00008821"/>
    </source>
</evidence>
<evidence type="ECO:0000313" key="7">
    <source>
        <dbReference type="EMBL" id="CAQ58121.1"/>
    </source>
</evidence>
<dbReference type="RefSeq" id="NP_001129868.1">
    <property type="nucleotide sequence ID" value="NM_001136396.4"/>
</dbReference>
<feature type="transmembrane region" description="Helical" evidence="6">
    <location>
        <begin position="28"/>
        <end position="46"/>
    </location>
</feature>
<dbReference type="WormBase" id="T07G12.5b">
    <property type="protein sequence ID" value="CE42704"/>
    <property type="gene ID" value="WBGene00011596"/>
    <property type="gene designation" value="svct-1"/>
</dbReference>
<accession>B3GWD8</accession>
<keyword evidence="4 6" id="KW-1133">Transmembrane helix</keyword>
<dbReference type="EMBL" id="BX284604">
    <property type="protein sequence ID" value="CAQ58121.1"/>
    <property type="molecule type" value="Genomic_DNA"/>
</dbReference>
<evidence type="ECO:0000256" key="6">
    <source>
        <dbReference type="SAM" id="Phobius"/>
    </source>
</evidence>
<comment type="subcellular location">
    <subcellularLocation>
        <location evidence="1">Membrane</location>
        <topology evidence="1">Multi-pass membrane protein</topology>
    </subcellularLocation>
</comment>
<dbReference type="Bgee" id="WBGene00011596">
    <property type="expression patterns" value="Expressed in adult organism and 1 other cell type or tissue"/>
</dbReference>
<evidence type="ECO:0000256" key="4">
    <source>
        <dbReference type="ARBA" id="ARBA00022989"/>
    </source>
</evidence>
<dbReference type="KEGG" id="cel:CELE_T07G12.5"/>
<evidence type="ECO:0000256" key="3">
    <source>
        <dbReference type="ARBA" id="ARBA00022692"/>
    </source>
</evidence>
<dbReference type="InterPro" id="IPR006043">
    <property type="entry name" value="NCS2"/>
</dbReference>
<dbReference type="ExpressionAtlas" id="B3GWD8">
    <property type="expression patterns" value="baseline and differential"/>
</dbReference>
<dbReference type="Pfam" id="PF00860">
    <property type="entry name" value="Xan_ur_permease"/>
    <property type="match status" value="1"/>
</dbReference>
<comment type="similarity">
    <text evidence="2">Belongs to the nucleobase:cation symporter-2 (NCS2) (TC 2.A.40) family.</text>
</comment>
<evidence type="ECO:0000313" key="8">
    <source>
        <dbReference type="Proteomes" id="UP000001940"/>
    </source>
</evidence>
<keyword evidence="8" id="KW-1185">Reference proteome</keyword>
<dbReference type="PANTHER" id="PTHR11119">
    <property type="entry name" value="XANTHINE-URACIL / VITAMIN C PERMEASE FAMILY MEMBER"/>
    <property type="match status" value="1"/>
</dbReference>
<dbReference type="AlphaFoldDB" id="B3GWD8"/>
<dbReference type="CTD" id="177946"/>
<proteinExistence type="inferred from homology"/>
<reference evidence="7 8" key="1">
    <citation type="journal article" date="1998" name="Science">
        <title>Genome sequence of the nematode C. elegans: a platform for investigating biology.</title>
        <authorList>
            <consortium name="The C. elegans sequencing consortium"/>
            <person name="Sulson J.E."/>
            <person name="Waterston R."/>
        </authorList>
    </citation>
    <scope>NUCLEOTIDE SEQUENCE [LARGE SCALE GENOMIC DNA]</scope>
    <source>
        <strain evidence="7 8">Bristol N2</strain>
    </source>
</reference>